<name>A0A7J9MKD6_GOSSC</name>
<protein>
    <submittedName>
        <fullName evidence="1">Uncharacterized protein</fullName>
    </submittedName>
</protein>
<gene>
    <name evidence="1" type="ORF">Goshw_025665</name>
</gene>
<dbReference type="OrthoDB" id="1938374at2759"/>
<accession>A0A7J9MKD6</accession>
<organism evidence="1 2">
    <name type="scientific">Gossypium schwendimanii</name>
    <name type="common">Cotton</name>
    <dbReference type="NCBI Taxonomy" id="34291"/>
    <lineage>
        <taxon>Eukaryota</taxon>
        <taxon>Viridiplantae</taxon>
        <taxon>Streptophyta</taxon>
        <taxon>Embryophyta</taxon>
        <taxon>Tracheophyta</taxon>
        <taxon>Spermatophyta</taxon>
        <taxon>Magnoliopsida</taxon>
        <taxon>eudicotyledons</taxon>
        <taxon>Gunneridae</taxon>
        <taxon>Pentapetalae</taxon>
        <taxon>rosids</taxon>
        <taxon>malvids</taxon>
        <taxon>Malvales</taxon>
        <taxon>Malvaceae</taxon>
        <taxon>Malvoideae</taxon>
        <taxon>Gossypium</taxon>
    </lineage>
</organism>
<dbReference type="Gene3D" id="3.60.10.10">
    <property type="entry name" value="Endonuclease/exonuclease/phosphatase"/>
    <property type="match status" value="1"/>
</dbReference>
<dbReference type="EMBL" id="JABFAF010000011">
    <property type="protein sequence ID" value="MBA0871441.1"/>
    <property type="molecule type" value="Genomic_DNA"/>
</dbReference>
<dbReference type="SUPFAM" id="SSF56219">
    <property type="entry name" value="DNase I-like"/>
    <property type="match status" value="1"/>
</dbReference>
<feature type="non-terminal residue" evidence="1">
    <location>
        <position position="249"/>
    </location>
</feature>
<dbReference type="PANTHER" id="PTHR33710">
    <property type="entry name" value="BNAC02G09200D PROTEIN"/>
    <property type="match status" value="1"/>
</dbReference>
<dbReference type="Proteomes" id="UP000593576">
    <property type="component" value="Unassembled WGS sequence"/>
</dbReference>
<comment type="caution">
    <text evidence="1">The sequence shown here is derived from an EMBL/GenBank/DDBJ whole genome shotgun (WGS) entry which is preliminary data.</text>
</comment>
<dbReference type="PANTHER" id="PTHR33710:SF64">
    <property type="entry name" value="ENDONUCLEASE_EXONUCLEASE_PHOSPHATASE DOMAIN-CONTAINING PROTEIN"/>
    <property type="match status" value="1"/>
</dbReference>
<sequence>MEFSGSRFIVIEGKWVCEVMEAKGSKEFGHFIDRCKLVDLPLLGKKFTWIGPDNKRSKLDRFLLEEEWLVQLKDLQQQGLNKTISDHILVLLVNETIEWGPRPFKFVNGWFKKQDCRRLIEKEWLGMSSLKGKMAGKLQKLKGALKKWNVDVGDVLEKRIIKNEDRIKEIDEASEHRMLTEILNEEISLRFEEPYLMDGIKEAVWSCDESKAPRLDGDNEGVTRALFLSSVAANDTDLIEISAVMLALE</sequence>
<reference evidence="1 2" key="1">
    <citation type="journal article" date="2019" name="Genome Biol. Evol.">
        <title>Insights into the evolution of the New World diploid cottons (Gossypium, subgenus Houzingenia) based on genome sequencing.</title>
        <authorList>
            <person name="Grover C.E."/>
            <person name="Arick M.A. 2nd"/>
            <person name="Thrash A."/>
            <person name="Conover J.L."/>
            <person name="Sanders W.S."/>
            <person name="Peterson D.G."/>
            <person name="Frelichowski J.E."/>
            <person name="Scheffler J.A."/>
            <person name="Scheffler B.E."/>
            <person name="Wendel J.F."/>
        </authorList>
    </citation>
    <scope>NUCLEOTIDE SEQUENCE [LARGE SCALE GENOMIC DNA]</scope>
    <source>
        <strain evidence="1">1</strain>
        <tissue evidence="1">Leaf</tissue>
    </source>
</reference>
<proteinExistence type="predicted"/>
<evidence type="ECO:0000313" key="2">
    <source>
        <dbReference type="Proteomes" id="UP000593576"/>
    </source>
</evidence>
<keyword evidence="2" id="KW-1185">Reference proteome</keyword>
<dbReference type="InterPro" id="IPR036691">
    <property type="entry name" value="Endo/exonu/phosph_ase_sf"/>
</dbReference>
<dbReference type="AlphaFoldDB" id="A0A7J9MKD6"/>
<evidence type="ECO:0000313" key="1">
    <source>
        <dbReference type="EMBL" id="MBA0871441.1"/>
    </source>
</evidence>